<evidence type="ECO:0000313" key="1">
    <source>
        <dbReference type="EMBL" id="PTB56006.1"/>
    </source>
</evidence>
<protein>
    <submittedName>
        <fullName evidence="1">Uncharacterized protein</fullName>
    </submittedName>
</protein>
<reference evidence="1 2" key="1">
    <citation type="submission" date="2016-07" db="EMBL/GenBank/DDBJ databases">
        <title>Multiple horizontal gene transfer events from other fungi enriched the ability of initially mycotrophic Trichoderma (Ascomycota) to feed on dead plant biomass.</title>
        <authorList>
            <consortium name="DOE Joint Genome Institute"/>
            <person name="Aerts A."/>
            <person name="Atanasova L."/>
            <person name="Chenthamara K."/>
            <person name="Zhang J."/>
            <person name="Grujic M."/>
            <person name="Henrissat B."/>
            <person name="Kuo A."/>
            <person name="Salamov A."/>
            <person name="Lipzen A."/>
            <person name="Labutti K."/>
            <person name="Barry K."/>
            <person name="Miao Y."/>
            <person name="Rahimi M.J."/>
            <person name="Shen Q."/>
            <person name="Grigoriev I.V."/>
            <person name="Kubicek C.P."/>
            <person name="Druzhinina I.S."/>
        </authorList>
    </citation>
    <scope>NUCLEOTIDE SEQUENCE [LARGE SCALE GENOMIC DNA]</scope>
    <source>
        <strain evidence="1 2">CBS 226.95</strain>
    </source>
</reference>
<proteinExistence type="predicted"/>
<dbReference type="RefSeq" id="XP_024775683.1">
    <property type="nucleotide sequence ID" value="XM_024923345.1"/>
</dbReference>
<sequence length="95" mass="11028">MAQLGIITRLDIAQLGLDEDHEPYSDGVACIQAYWAFSMDLSQRERDNMRNLILDDYYHHSVASREEFYEHRLCRDPAGKTRPGLILLRALYKAV</sequence>
<gene>
    <name evidence="1" type="ORF">M431DRAFT_83723</name>
</gene>
<feature type="non-terminal residue" evidence="1">
    <location>
        <position position="95"/>
    </location>
</feature>
<evidence type="ECO:0000313" key="2">
    <source>
        <dbReference type="Proteomes" id="UP000241690"/>
    </source>
</evidence>
<dbReference type="GeneID" id="36631928"/>
<keyword evidence="2" id="KW-1185">Reference proteome</keyword>
<name>A0A2T4AG16_TRIHA</name>
<dbReference type="AlphaFoldDB" id="A0A2T4AG16"/>
<dbReference type="EMBL" id="KZ679679">
    <property type="protein sequence ID" value="PTB56006.1"/>
    <property type="molecule type" value="Genomic_DNA"/>
</dbReference>
<dbReference type="Proteomes" id="UP000241690">
    <property type="component" value="Unassembled WGS sequence"/>
</dbReference>
<accession>A0A2T4AG16</accession>
<organism evidence="1 2">
    <name type="scientific">Trichoderma harzianum CBS 226.95</name>
    <dbReference type="NCBI Taxonomy" id="983964"/>
    <lineage>
        <taxon>Eukaryota</taxon>
        <taxon>Fungi</taxon>
        <taxon>Dikarya</taxon>
        <taxon>Ascomycota</taxon>
        <taxon>Pezizomycotina</taxon>
        <taxon>Sordariomycetes</taxon>
        <taxon>Hypocreomycetidae</taxon>
        <taxon>Hypocreales</taxon>
        <taxon>Hypocreaceae</taxon>
        <taxon>Trichoderma</taxon>
    </lineage>
</organism>